<keyword evidence="3" id="KW-1185">Reference proteome</keyword>
<reference evidence="2" key="1">
    <citation type="submission" date="2023-01" db="EMBL/GenBank/DDBJ databases">
        <title>Metagenome sequencing of chrysophaentin producing Chrysophaeum taylorii.</title>
        <authorList>
            <person name="Davison J."/>
            <person name="Bewley C."/>
        </authorList>
    </citation>
    <scope>NUCLEOTIDE SEQUENCE</scope>
    <source>
        <strain evidence="2">NIES-1699</strain>
    </source>
</reference>
<protein>
    <recommendedName>
        <fullName evidence="4">Aminotransferase</fullName>
    </recommendedName>
</protein>
<gene>
    <name evidence="2" type="ORF">CTAYLR_009306</name>
</gene>
<dbReference type="PIRSF" id="PIRSF000390">
    <property type="entry name" value="PLP_StrS"/>
    <property type="match status" value="1"/>
</dbReference>
<dbReference type="GO" id="GO:0030170">
    <property type="term" value="F:pyridoxal phosphate binding"/>
    <property type="evidence" value="ECO:0007669"/>
    <property type="project" value="TreeGrafter"/>
</dbReference>
<name>A0AAD7UKU9_9STRA</name>
<dbReference type="PANTHER" id="PTHR30244">
    <property type="entry name" value="TRANSAMINASE"/>
    <property type="match status" value="1"/>
</dbReference>
<dbReference type="SUPFAM" id="SSF53383">
    <property type="entry name" value="PLP-dependent transferases"/>
    <property type="match status" value="1"/>
</dbReference>
<accession>A0AAD7UKU9</accession>
<sequence length="413" mass="45253">MLLLFLFGAPATAMVATSVATLSRSIKTPDPIPEEGIAAAVECMRSGRLFRYNVNSRDESYVSLCEADFAAYTGFRFALGMNSCGSALFVSLKCAGVKPGDGVLTNGFTFTAVPSAIVHAEAVPVYVECTDGYVVDVDDLEKKIIESGAKFFMISHMRGKVADMDAVKELCDEHDVVLMEDCAHALGVQWKGMQCGHHGAIASFSSQSYKMLNSGEGGFLATNDDDYFAAAMAYAGAYESLAKKHITVPKQDSLATFLDGSIPNYSLRMHEASAAMLRPQIETIDSRRAVYNDRYEYVVSRLQAKCDHVVVPDQLKEVTPVADSLQFNVPKIKTENIDLFLSRCEARGLPVERFGAANNARNFENWKYAPLATLPQTKAIISKAFDVRLPLRFHKDELDLIADIIADELNASF</sequence>
<comment type="caution">
    <text evidence="2">The sequence shown here is derived from an EMBL/GenBank/DDBJ whole genome shotgun (WGS) entry which is preliminary data.</text>
</comment>
<proteinExistence type="predicted"/>
<evidence type="ECO:0000313" key="2">
    <source>
        <dbReference type="EMBL" id="KAJ8609361.1"/>
    </source>
</evidence>
<dbReference type="AlphaFoldDB" id="A0AAD7UKU9"/>
<dbReference type="InterPro" id="IPR015424">
    <property type="entry name" value="PyrdxlP-dep_Trfase"/>
</dbReference>
<evidence type="ECO:0000313" key="3">
    <source>
        <dbReference type="Proteomes" id="UP001230188"/>
    </source>
</evidence>
<evidence type="ECO:0008006" key="4">
    <source>
        <dbReference type="Google" id="ProtNLM"/>
    </source>
</evidence>
<evidence type="ECO:0000256" key="1">
    <source>
        <dbReference type="SAM" id="SignalP"/>
    </source>
</evidence>
<dbReference type="EMBL" id="JAQMWT010000141">
    <property type="protein sequence ID" value="KAJ8609361.1"/>
    <property type="molecule type" value="Genomic_DNA"/>
</dbReference>
<dbReference type="GO" id="GO:0008483">
    <property type="term" value="F:transaminase activity"/>
    <property type="evidence" value="ECO:0007669"/>
    <property type="project" value="TreeGrafter"/>
</dbReference>
<keyword evidence="1" id="KW-0732">Signal</keyword>
<dbReference type="GO" id="GO:0000271">
    <property type="term" value="P:polysaccharide biosynthetic process"/>
    <property type="evidence" value="ECO:0007669"/>
    <property type="project" value="TreeGrafter"/>
</dbReference>
<dbReference type="PANTHER" id="PTHR30244:SF34">
    <property type="entry name" value="DTDP-4-AMINO-4,6-DIDEOXYGALACTOSE TRANSAMINASE"/>
    <property type="match status" value="1"/>
</dbReference>
<feature type="chain" id="PRO_5042245017" description="Aminotransferase" evidence="1">
    <location>
        <begin position="17"/>
        <end position="413"/>
    </location>
</feature>
<dbReference type="Gene3D" id="3.40.640.10">
    <property type="entry name" value="Type I PLP-dependent aspartate aminotransferase-like (Major domain)"/>
    <property type="match status" value="1"/>
</dbReference>
<dbReference type="InterPro" id="IPR015421">
    <property type="entry name" value="PyrdxlP-dep_Trfase_major"/>
</dbReference>
<dbReference type="Pfam" id="PF01041">
    <property type="entry name" value="DegT_DnrJ_EryC1"/>
    <property type="match status" value="1"/>
</dbReference>
<feature type="signal peptide" evidence="1">
    <location>
        <begin position="1"/>
        <end position="16"/>
    </location>
</feature>
<organism evidence="2 3">
    <name type="scientific">Chrysophaeum taylorii</name>
    <dbReference type="NCBI Taxonomy" id="2483200"/>
    <lineage>
        <taxon>Eukaryota</taxon>
        <taxon>Sar</taxon>
        <taxon>Stramenopiles</taxon>
        <taxon>Ochrophyta</taxon>
        <taxon>Pelagophyceae</taxon>
        <taxon>Pelagomonadales</taxon>
        <taxon>Pelagomonadaceae</taxon>
        <taxon>Chrysophaeum</taxon>
    </lineage>
</organism>
<dbReference type="InterPro" id="IPR000653">
    <property type="entry name" value="DegT/StrS_aminotransferase"/>
</dbReference>
<dbReference type="Proteomes" id="UP001230188">
    <property type="component" value="Unassembled WGS sequence"/>
</dbReference>